<protein>
    <submittedName>
        <fullName evidence="2">Putative 3-demethylubiquinone-9 3-methyltransferase</fullName>
    </submittedName>
</protein>
<keyword evidence="2" id="KW-0808">Transferase</keyword>
<accession>A0A6A6GW55</accession>
<dbReference type="Pfam" id="PF06983">
    <property type="entry name" value="3-dmu-9_3-mt"/>
    <property type="match status" value="1"/>
</dbReference>
<dbReference type="GO" id="GO:0032259">
    <property type="term" value="P:methylation"/>
    <property type="evidence" value="ECO:0007669"/>
    <property type="project" value="UniProtKB-KW"/>
</dbReference>
<name>A0A6A6GW55_VIRVR</name>
<sequence>MSIETNIKPSLWFAGNAEEAVHFYTSIFPSSKITDVSRYTAAGQEEHQMEVGSVMSMEFILHHRPFFAINGPPVFQFTQAISFTISCEDQKDVDYYWGKLSEGGEPGPCGWLKDKFGISWRVIPKAYEEMMGSRDVEQRFRVSEAKSTMGKFDIEGLRKAFEGK</sequence>
<gene>
    <name evidence="2" type="ORF">EV356DRAFT_492777</name>
</gene>
<keyword evidence="2" id="KW-0489">Methyltransferase</keyword>
<dbReference type="PANTHER" id="PTHR33990">
    <property type="entry name" value="PROTEIN YJDN-RELATED"/>
    <property type="match status" value="1"/>
</dbReference>
<reference evidence="2" key="1">
    <citation type="journal article" date="2020" name="Stud. Mycol.">
        <title>101 Dothideomycetes genomes: a test case for predicting lifestyles and emergence of pathogens.</title>
        <authorList>
            <person name="Haridas S."/>
            <person name="Albert R."/>
            <person name="Binder M."/>
            <person name="Bloem J."/>
            <person name="Labutti K."/>
            <person name="Salamov A."/>
            <person name="Andreopoulos B."/>
            <person name="Baker S."/>
            <person name="Barry K."/>
            <person name="Bills G."/>
            <person name="Bluhm B."/>
            <person name="Cannon C."/>
            <person name="Castanera R."/>
            <person name="Culley D."/>
            <person name="Daum C."/>
            <person name="Ezra D."/>
            <person name="Gonzalez J."/>
            <person name="Henrissat B."/>
            <person name="Kuo A."/>
            <person name="Liang C."/>
            <person name="Lipzen A."/>
            <person name="Lutzoni F."/>
            <person name="Magnuson J."/>
            <person name="Mondo S."/>
            <person name="Nolan M."/>
            <person name="Ohm R."/>
            <person name="Pangilinan J."/>
            <person name="Park H.-J."/>
            <person name="Ramirez L."/>
            <person name="Alfaro M."/>
            <person name="Sun H."/>
            <person name="Tritt A."/>
            <person name="Yoshinaga Y."/>
            <person name="Zwiers L.-H."/>
            <person name="Turgeon B."/>
            <person name="Goodwin S."/>
            <person name="Spatafora J."/>
            <person name="Crous P."/>
            <person name="Grigoriev I."/>
        </authorList>
    </citation>
    <scope>NUCLEOTIDE SEQUENCE</scope>
    <source>
        <strain evidence="2">Tuck. ex Michener</strain>
    </source>
</reference>
<dbReference type="CDD" id="cd06588">
    <property type="entry name" value="PhnB_like"/>
    <property type="match status" value="1"/>
</dbReference>
<dbReference type="GO" id="GO:0008168">
    <property type="term" value="F:methyltransferase activity"/>
    <property type="evidence" value="ECO:0007669"/>
    <property type="project" value="UniProtKB-KW"/>
</dbReference>
<evidence type="ECO:0000259" key="1">
    <source>
        <dbReference type="Pfam" id="PF06983"/>
    </source>
</evidence>
<dbReference type="Proteomes" id="UP000800092">
    <property type="component" value="Unassembled WGS sequence"/>
</dbReference>
<dbReference type="InterPro" id="IPR029068">
    <property type="entry name" value="Glyas_Bleomycin-R_OHBP_Dase"/>
</dbReference>
<evidence type="ECO:0000313" key="3">
    <source>
        <dbReference type="Proteomes" id="UP000800092"/>
    </source>
</evidence>
<dbReference type="Gene3D" id="3.10.180.10">
    <property type="entry name" value="2,3-Dihydroxybiphenyl 1,2-Dioxygenase, domain 1"/>
    <property type="match status" value="1"/>
</dbReference>
<proteinExistence type="predicted"/>
<keyword evidence="2" id="KW-0830">Ubiquinone</keyword>
<keyword evidence="3" id="KW-1185">Reference proteome</keyword>
<evidence type="ECO:0000313" key="2">
    <source>
        <dbReference type="EMBL" id="KAF2230024.1"/>
    </source>
</evidence>
<dbReference type="PIRSF" id="PIRSF021700">
    <property type="entry name" value="3_dmu_93_MTrfase"/>
    <property type="match status" value="1"/>
</dbReference>
<dbReference type="EMBL" id="ML991849">
    <property type="protein sequence ID" value="KAF2230024.1"/>
    <property type="molecule type" value="Genomic_DNA"/>
</dbReference>
<dbReference type="PANTHER" id="PTHR33990:SF2">
    <property type="entry name" value="PHNB-LIKE DOMAIN-CONTAINING PROTEIN"/>
    <property type="match status" value="1"/>
</dbReference>
<dbReference type="SUPFAM" id="SSF54593">
    <property type="entry name" value="Glyoxalase/Bleomycin resistance protein/Dihydroxybiphenyl dioxygenase"/>
    <property type="match status" value="1"/>
</dbReference>
<dbReference type="InterPro" id="IPR009725">
    <property type="entry name" value="3_dmu_93_MTrfase"/>
</dbReference>
<dbReference type="InterPro" id="IPR028973">
    <property type="entry name" value="PhnB-like"/>
</dbReference>
<organism evidence="2 3">
    <name type="scientific">Viridothelium virens</name>
    <name type="common">Speckled blister lichen</name>
    <name type="synonym">Trypethelium virens</name>
    <dbReference type="NCBI Taxonomy" id="1048519"/>
    <lineage>
        <taxon>Eukaryota</taxon>
        <taxon>Fungi</taxon>
        <taxon>Dikarya</taxon>
        <taxon>Ascomycota</taxon>
        <taxon>Pezizomycotina</taxon>
        <taxon>Dothideomycetes</taxon>
        <taxon>Dothideomycetes incertae sedis</taxon>
        <taxon>Trypetheliales</taxon>
        <taxon>Trypetheliaceae</taxon>
        <taxon>Viridothelium</taxon>
    </lineage>
</organism>
<feature type="domain" description="PhnB-like" evidence="1">
    <location>
        <begin position="6"/>
        <end position="123"/>
    </location>
</feature>
<dbReference type="AlphaFoldDB" id="A0A6A6GW55"/>
<dbReference type="OrthoDB" id="10255422at2759"/>